<dbReference type="InterPro" id="IPR011037">
    <property type="entry name" value="Pyrv_Knase-like_insert_dom_sf"/>
</dbReference>
<dbReference type="GO" id="GO:0030151">
    <property type="term" value="F:molybdenum ion binding"/>
    <property type="evidence" value="ECO:0007669"/>
    <property type="project" value="InterPro"/>
</dbReference>
<dbReference type="PROSITE" id="PS51340">
    <property type="entry name" value="MOSC"/>
    <property type="match status" value="1"/>
</dbReference>
<comment type="caution">
    <text evidence="2">The sequence shown here is derived from an EMBL/GenBank/DDBJ whole genome shotgun (WGS) entry which is preliminary data.</text>
</comment>
<dbReference type="Pfam" id="PF03473">
    <property type="entry name" value="MOSC"/>
    <property type="match status" value="1"/>
</dbReference>
<sequence>MPALKPTKHSCEIVYLGVVPDREAALVSDPKVEVFAGFAGIDGECHAGLTRPSCSRVLSQHARGTEIRNARQLSIVSAEELELIAAEIGLDSIDPAWLGASIMVRGSPDFTFIPPSSRLQNEAGTTLVVDMENRPCIFPGKEELEPRYPGKGKMFKTAATDRRGVTAWVEREGPLKVGDRFTLHIPNQRHWSLEA</sequence>
<reference evidence="2" key="1">
    <citation type="journal article" date="2014" name="Int. J. Syst. Evol. Microbiol.">
        <title>Complete genome sequence of Corynebacterium casei LMG S-19264T (=DSM 44701T), isolated from a smear-ripened cheese.</title>
        <authorList>
            <consortium name="US DOE Joint Genome Institute (JGI-PGF)"/>
            <person name="Walter F."/>
            <person name="Albersmeier A."/>
            <person name="Kalinowski J."/>
            <person name="Ruckert C."/>
        </authorList>
    </citation>
    <scope>NUCLEOTIDE SEQUENCE</scope>
    <source>
        <strain evidence="2">CGMCC 1.15880</strain>
    </source>
</reference>
<dbReference type="PANTHER" id="PTHR36930">
    <property type="entry name" value="METAL-SULFUR CLUSTER BIOSYNTHESIS PROTEINS YUAD-RELATED"/>
    <property type="match status" value="1"/>
</dbReference>
<accession>A0A916QUE5</accession>
<dbReference type="Proteomes" id="UP000628017">
    <property type="component" value="Unassembled WGS sequence"/>
</dbReference>
<dbReference type="SUPFAM" id="SSF50800">
    <property type="entry name" value="PK beta-barrel domain-like"/>
    <property type="match status" value="1"/>
</dbReference>
<proteinExistence type="predicted"/>
<gene>
    <name evidence="2" type="ORF">GCM10011498_13120</name>
</gene>
<dbReference type="RefSeq" id="WP_188672315.1">
    <property type="nucleotide sequence ID" value="NZ_BMKA01000002.1"/>
</dbReference>
<dbReference type="GO" id="GO:0030170">
    <property type="term" value="F:pyridoxal phosphate binding"/>
    <property type="evidence" value="ECO:0007669"/>
    <property type="project" value="InterPro"/>
</dbReference>
<name>A0A916QUE5_9RHOB</name>
<protein>
    <submittedName>
        <fullName evidence="2">Molybdenum cofactor sulfurase</fullName>
    </submittedName>
</protein>
<organism evidence="2 3">
    <name type="scientific">Neptunicoccus cionae</name>
    <dbReference type="NCBI Taxonomy" id="2035344"/>
    <lineage>
        <taxon>Bacteria</taxon>
        <taxon>Pseudomonadati</taxon>
        <taxon>Pseudomonadota</taxon>
        <taxon>Alphaproteobacteria</taxon>
        <taxon>Rhodobacterales</taxon>
        <taxon>Paracoccaceae</taxon>
        <taxon>Neptunicoccus</taxon>
    </lineage>
</organism>
<keyword evidence="3" id="KW-1185">Reference proteome</keyword>
<evidence type="ECO:0000313" key="3">
    <source>
        <dbReference type="Proteomes" id="UP000628017"/>
    </source>
</evidence>
<dbReference type="InterPro" id="IPR052716">
    <property type="entry name" value="MOSC_domain"/>
</dbReference>
<evidence type="ECO:0000313" key="2">
    <source>
        <dbReference type="EMBL" id="GGA14319.1"/>
    </source>
</evidence>
<feature type="domain" description="MOSC" evidence="1">
    <location>
        <begin position="24"/>
        <end position="184"/>
    </location>
</feature>
<evidence type="ECO:0000259" key="1">
    <source>
        <dbReference type="PROSITE" id="PS51340"/>
    </source>
</evidence>
<dbReference type="GO" id="GO:0003824">
    <property type="term" value="F:catalytic activity"/>
    <property type="evidence" value="ECO:0007669"/>
    <property type="project" value="InterPro"/>
</dbReference>
<dbReference type="EMBL" id="BMKA01000002">
    <property type="protein sequence ID" value="GGA14319.1"/>
    <property type="molecule type" value="Genomic_DNA"/>
</dbReference>
<dbReference type="InterPro" id="IPR005302">
    <property type="entry name" value="MoCF_Sase_C"/>
</dbReference>
<dbReference type="PANTHER" id="PTHR36930:SF1">
    <property type="entry name" value="MOSC DOMAIN-CONTAINING PROTEIN"/>
    <property type="match status" value="1"/>
</dbReference>
<reference evidence="2" key="2">
    <citation type="submission" date="2020-09" db="EMBL/GenBank/DDBJ databases">
        <authorList>
            <person name="Sun Q."/>
            <person name="Zhou Y."/>
        </authorList>
    </citation>
    <scope>NUCLEOTIDE SEQUENCE</scope>
    <source>
        <strain evidence="2">CGMCC 1.15880</strain>
    </source>
</reference>
<dbReference type="Gene3D" id="2.40.33.20">
    <property type="entry name" value="PK beta-barrel domain-like"/>
    <property type="match status" value="1"/>
</dbReference>
<dbReference type="AlphaFoldDB" id="A0A916QUE5"/>